<accession>A0AAN6ZH26</accession>
<dbReference type="AlphaFoldDB" id="A0AAN6ZH26"/>
<evidence type="ECO:0000256" key="1">
    <source>
        <dbReference type="SAM" id="MobiDB-lite"/>
    </source>
</evidence>
<proteinExistence type="predicted"/>
<evidence type="ECO:0000313" key="3">
    <source>
        <dbReference type="Proteomes" id="UP001304895"/>
    </source>
</evidence>
<feature type="region of interest" description="Disordered" evidence="1">
    <location>
        <begin position="1"/>
        <end position="46"/>
    </location>
</feature>
<feature type="region of interest" description="Disordered" evidence="1">
    <location>
        <begin position="60"/>
        <end position="127"/>
    </location>
</feature>
<comment type="caution">
    <text evidence="2">The sequence shown here is derived from an EMBL/GenBank/DDBJ whole genome shotgun (WGS) entry which is preliminary data.</text>
</comment>
<dbReference type="Proteomes" id="UP001304895">
    <property type="component" value="Unassembled WGS sequence"/>
</dbReference>
<feature type="compositionally biased region" description="Low complexity" evidence="1">
    <location>
        <begin position="16"/>
        <end position="31"/>
    </location>
</feature>
<gene>
    <name evidence="2" type="ORF">BT67DRAFT_102221</name>
</gene>
<dbReference type="EMBL" id="MU853402">
    <property type="protein sequence ID" value="KAK4137301.1"/>
    <property type="molecule type" value="Genomic_DNA"/>
</dbReference>
<feature type="compositionally biased region" description="Pro residues" evidence="1">
    <location>
        <begin position="94"/>
        <end position="110"/>
    </location>
</feature>
<organism evidence="2 3">
    <name type="scientific">Trichocladium antarcticum</name>
    <dbReference type="NCBI Taxonomy" id="1450529"/>
    <lineage>
        <taxon>Eukaryota</taxon>
        <taxon>Fungi</taxon>
        <taxon>Dikarya</taxon>
        <taxon>Ascomycota</taxon>
        <taxon>Pezizomycotina</taxon>
        <taxon>Sordariomycetes</taxon>
        <taxon>Sordariomycetidae</taxon>
        <taxon>Sordariales</taxon>
        <taxon>Chaetomiaceae</taxon>
        <taxon>Trichocladium</taxon>
    </lineage>
</organism>
<evidence type="ECO:0000313" key="2">
    <source>
        <dbReference type="EMBL" id="KAK4137301.1"/>
    </source>
</evidence>
<reference evidence="2" key="2">
    <citation type="submission" date="2023-05" db="EMBL/GenBank/DDBJ databases">
        <authorList>
            <consortium name="Lawrence Berkeley National Laboratory"/>
            <person name="Steindorff A."/>
            <person name="Hensen N."/>
            <person name="Bonometti L."/>
            <person name="Westerberg I."/>
            <person name="Brannstrom I.O."/>
            <person name="Guillou S."/>
            <person name="Cros-Aarteil S."/>
            <person name="Calhoun S."/>
            <person name="Haridas S."/>
            <person name="Kuo A."/>
            <person name="Mondo S."/>
            <person name="Pangilinan J."/>
            <person name="Riley R."/>
            <person name="Labutti K."/>
            <person name="Andreopoulos B."/>
            <person name="Lipzen A."/>
            <person name="Chen C."/>
            <person name="Yanf M."/>
            <person name="Daum C."/>
            <person name="Ng V."/>
            <person name="Clum A."/>
            <person name="Ohm R."/>
            <person name="Martin F."/>
            <person name="Silar P."/>
            <person name="Natvig D."/>
            <person name="Lalanne C."/>
            <person name="Gautier V."/>
            <person name="Ament-Velasquez S.L."/>
            <person name="Kruys A."/>
            <person name="Hutchinson M.I."/>
            <person name="Powell A.J."/>
            <person name="Barry K."/>
            <person name="Miller A.N."/>
            <person name="Grigoriev I.V."/>
            <person name="Debuchy R."/>
            <person name="Gladieux P."/>
            <person name="Thoren M.H."/>
            <person name="Johannesson H."/>
        </authorList>
    </citation>
    <scope>NUCLEOTIDE SEQUENCE</scope>
    <source>
        <strain evidence="2">CBS 123565</strain>
    </source>
</reference>
<reference evidence="2" key="1">
    <citation type="journal article" date="2023" name="Mol. Phylogenet. Evol.">
        <title>Genome-scale phylogeny and comparative genomics of the fungal order Sordariales.</title>
        <authorList>
            <person name="Hensen N."/>
            <person name="Bonometti L."/>
            <person name="Westerberg I."/>
            <person name="Brannstrom I.O."/>
            <person name="Guillou S."/>
            <person name="Cros-Aarteil S."/>
            <person name="Calhoun S."/>
            <person name="Haridas S."/>
            <person name="Kuo A."/>
            <person name="Mondo S."/>
            <person name="Pangilinan J."/>
            <person name="Riley R."/>
            <person name="LaButti K."/>
            <person name="Andreopoulos B."/>
            <person name="Lipzen A."/>
            <person name="Chen C."/>
            <person name="Yan M."/>
            <person name="Daum C."/>
            <person name="Ng V."/>
            <person name="Clum A."/>
            <person name="Steindorff A."/>
            <person name="Ohm R.A."/>
            <person name="Martin F."/>
            <person name="Silar P."/>
            <person name="Natvig D.O."/>
            <person name="Lalanne C."/>
            <person name="Gautier V."/>
            <person name="Ament-Velasquez S.L."/>
            <person name="Kruys A."/>
            <person name="Hutchinson M.I."/>
            <person name="Powell A.J."/>
            <person name="Barry K."/>
            <person name="Miller A.N."/>
            <person name="Grigoriev I.V."/>
            <person name="Debuchy R."/>
            <person name="Gladieux P."/>
            <person name="Hiltunen Thoren M."/>
            <person name="Johannesson H."/>
        </authorList>
    </citation>
    <scope>NUCLEOTIDE SEQUENCE</scope>
    <source>
        <strain evidence="2">CBS 123565</strain>
    </source>
</reference>
<keyword evidence="3" id="KW-1185">Reference proteome</keyword>
<name>A0AAN6ZH26_9PEZI</name>
<protein>
    <submittedName>
        <fullName evidence="2">Uncharacterized protein</fullName>
    </submittedName>
</protein>
<sequence>MRTHPCSSRPPPATNSASSFSPSRIPSIPFSPLFPPSITLDGTERNEACSLDGKAIIGREPPIFQRLGSSQDKGTPLSDFDRPFQDRTAGAYSKPPPVRPLPPRLVPAAPPRLTRQPGHVLTPTPLGRRPFHPALISC</sequence>